<comment type="caution">
    <text evidence="2">The sequence shown here is derived from an EMBL/GenBank/DDBJ whole genome shotgun (WGS) entry which is preliminary data.</text>
</comment>
<evidence type="ECO:0000256" key="1">
    <source>
        <dbReference type="SAM" id="Phobius"/>
    </source>
</evidence>
<accession>A0AAN5MF17</accession>
<reference evidence="2" key="2">
    <citation type="submission" date="2020-10" db="EMBL/GenBank/DDBJ databases">
        <authorList>
            <consortium name="NCBI Pathogen Detection Project"/>
        </authorList>
    </citation>
    <scope>NUCLEOTIDE SEQUENCE</scope>
    <source>
        <strain evidence="2">Morganella morganii ARLG-3209</strain>
    </source>
</reference>
<keyword evidence="1" id="KW-1133">Transmembrane helix</keyword>
<feature type="transmembrane region" description="Helical" evidence="1">
    <location>
        <begin position="80"/>
        <end position="96"/>
    </location>
</feature>
<keyword evidence="1" id="KW-0812">Transmembrane</keyword>
<feature type="transmembrane region" description="Helical" evidence="1">
    <location>
        <begin position="49"/>
        <end position="68"/>
    </location>
</feature>
<dbReference type="EMBL" id="DACSWI010000005">
    <property type="protein sequence ID" value="HAT3809115.1"/>
    <property type="molecule type" value="Genomic_DNA"/>
</dbReference>
<gene>
    <name evidence="2" type="ORF">I8608_001971</name>
</gene>
<dbReference type="AlphaFoldDB" id="A0AAN5MF17"/>
<protein>
    <submittedName>
        <fullName evidence="2">Uncharacterized protein</fullName>
    </submittedName>
</protein>
<sequence>MNKEKNSVYLKLLMFPYLLFTIGNIVFLWFVIFMYFIGFNQWDISGDDVFNARVFISVLVFLVSFLSFIKDRVFLKKNGFYCPSWVWFVFPPLYIYKRQKYNDSGFEYFWVFIFINLFLPLYNQGILMGIITITLRL</sequence>
<organism evidence="2 3">
    <name type="scientific">Morganella morganii</name>
    <name type="common">Proteus morganii</name>
    <dbReference type="NCBI Taxonomy" id="582"/>
    <lineage>
        <taxon>Bacteria</taxon>
        <taxon>Pseudomonadati</taxon>
        <taxon>Pseudomonadota</taxon>
        <taxon>Gammaproteobacteria</taxon>
        <taxon>Enterobacterales</taxon>
        <taxon>Morganellaceae</taxon>
        <taxon>Morganella</taxon>
    </lineage>
</organism>
<feature type="transmembrane region" description="Helical" evidence="1">
    <location>
        <begin position="12"/>
        <end position="37"/>
    </location>
</feature>
<evidence type="ECO:0000313" key="3">
    <source>
        <dbReference type="Proteomes" id="UP000865968"/>
    </source>
</evidence>
<name>A0AAN5MF17_MORMO</name>
<keyword evidence="1" id="KW-0472">Membrane</keyword>
<reference evidence="2" key="1">
    <citation type="journal article" date="2018" name="Genome Biol.">
        <title>SKESA: strategic k-mer extension for scrupulous assemblies.</title>
        <authorList>
            <person name="Souvorov A."/>
            <person name="Agarwala R."/>
            <person name="Lipman D.J."/>
        </authorList>
    </citation>
    <scope>NUCLEOTIDE SEQUENCE</scope>
    <source>
        <strain evidence="2">Morganella morganii ARLG-3209</strain>
    </source>
</reference>
<evidence type="ECO:0000313" key="2">
    <source>
        <dbReference type="EMBL" id="HAT3809115.1"/>
    </source>
</evidence>
<dbReference type="Proteomes" id="UP000865968">
    <property type="component" value="Unassembled WGS sequence"/>
</dbReference>
<dbReference type="RefSeq" id="WP_349468062.1">
    <property type="nucleotide sequence ID" value="NZ_JBEEWI010000025.1"/>
</dbReference>
<feature type="transmembrane region" description="Helical" evidence="1">
    <location>
        <begin position="108"/>
        <end position="135"/>
    </location>
</feature>
<proteinExistence type="predicted"/>